<comment type="similarity">
    <text evidence="1">Belongs to the sigma-70 factor family. ECF subfamily.</text>
</comment>
<dbReference type="EMBL" id="DXFW01000037">
    <property type="protein sequence ID" value="HIX06533.1"/>
    <property type="molecule type" value="Genomic_DNA"/>
</dbReference>
<dbReference type="GO" id="GO:0016987">
    <property type="term" value="F:sigma factor activity"/>
    <property type="evidence" value="ECO:0007669"/>
    <property type="project" value="UniProtKB-KW"/>
</dbReference>
<comment type="caution">
    <text evidence="7">The sequence shown here is derived from an EMBL/GenBank/DDBJ whole genome shotgun (WGS) entry which is preliminary data.</text>
</comment>
<dbReference type="Gene3D" id="1.10.1740.10">
    <property type="match status" value="1"/>
</dbReference>
<dbReference type="CDD" id="cd06171">
    <property type="entry name" value="Sigma70_r4"/>
    <property type="match status" value="1"/>
</dbReference>
<reference evidence="7" key="1">
    <citation type="journal article" date="2021" name="PeerJ">
        <title>Extensive microbial diversity within the chicken gut microbiome revealed by metagenomics and culture.</title>
        <authorList>
            <person name="Gilroy R."/>
            <person name="Ravi A."/>
            <person name="Getino M."/>
            <person name="Pursley I."/>
            <person name="Horton D.L."/>
            <person name="Alikhan N.F."/>
            <person name="Baker D."/>
            <person name="Gharbi K."/>
            <person name="Hall N."/>
            <person name="Watson M."/>
            <person name="Adriaenssens E.M."/>
            <person name="Foster-Nyarko E."/>
            <person name="Jarju S."/>
            <person name="Secka A."/>
            <person name="Antonio M."/>
            <person name="Oren A."/>
            <person name="Chaudhuri R.R."/>
            <person name="La Ragione R."/>
            <person name="Hildebrand F."/>
            <person name="Pallen M.J."/>
        </authorList>
    </citation>
    <scope>NUCLEOTIDE SEQUENCE</scope>
    <source>
        <strain evidence="7">2239</strain>
    </source>
</reference>
<feature type="domain" description="RNA polymerase sigma factor 70 region 4 type 2" evidence="6">
    <location>
        <begin position="101"/>
        <end position="152"/>
    </location>
</feature>
<dbReference type="InterPro" id="IPR036388">
    <property type="entry name" value="WH-like_DNA-bd_sf"/>
</dbReference>
<gene>
    <name evidence="7" type="ORF">H9865_10645</name>
</gene>
<sequence length="160" mass="18007">MKLAADRVLTPEEAVEHYGPLVLRTAFGLVKNMQDAEDIAQEVFLTLLKKDPAFDGPDHQQAWLLRCAINRCKSHFRSVWQSRTDGLDEGLSVPFTPAESEVMKAVGDLPMKYRQVIYLHYIQGYSTAEIASLLEMNQNTVLSQLARGRALLKNALKGEF</sequence>
<dbReference type="InterPro" id="IPR013249">
    <property type="entry name" value="RNA_pol_sigma70_r4_t2"/>
</dbReference>
<dbReference type="InterPro" id="IPR013325">
    <property type="entry name" value="RNA_pol_sigma_r2"/>
</dbReference>
<dbReference type="Gene3D" id="1.10.10.10">
    <property type="entry name" value="Winged helix-like DNA-binding domain superfamily/Winged helix DNA-binding domain"/>
    <property type="match status" value="1"/>
</dbReference>
<dbReference type="GO" id="GO:0003677">
    <property type="term" value="F:DNA binding"/>
    <property type="evidence" value="ECO:0007669"/>
    <property type="project" value="InterPro"/>
</dbReference>
<keyword evidence="4" id="KW-0804">Transcription</keyword>
<proteinExistence type="inferred from homology"/>
<dbReference type="Proteomes" id="UP000824193">
    <property type="component" value="Unassembled WGS sequence"/>
</dbReference>
<evidence type="ECO:0000256" key="2">
    <source>
        <dbReference type="ARBA" id="ARBA00023015"/>
    </source>
</evidence>
<feature type="domain" description="RNA polymerase sigma-70 region 2" evidence="5">
    <location>
        <begin position="15"/>
        <end position="80"/>
    </location>
</feature>
<evidence type="ECO:0000313" key="7">
    <source>
        <dbReference type="EMBL" id="HIX06533.1"/>
    </source>
</evidence>
<dbReference type="PANTHER" id="PTHR43133">
    <property type="entry name" value="RNA POLYMERASE ECF-TYPE SIGMA FACTO"/>
    <property type="match status" value="1"/>
</dbReference>
<dbReference type="AlphaFoldDB" id="A0A9D2AE77"/>
<dbReference type="InterPro" id="IPR014284">
    <property type="entry name" value="RNA_pol_sigma-70_dom"/>
</dbReference>
<dbReference type="SUPFAM" id="SSF88946">
    <property type="entry name" value="Sigma2 domain of RNA polymerase sigma factors"/>
    <property type="match status" value="1"/>
</dbReference>
<dbReference type="GO" id="GO:0006352">
    <property type="term" value="P:DNA-templated transcription initiation"/>
    <property type="evidence" value="ECO:0007669"/>
    <property type="project" value="InterPro"/>
</dbReference>
<keyword evidence="2" id="KW-0805">Transcription regulation</keyword>
<dbReference type="NCBIfam" id="TIGR02937">
    <property type="entry name" value="sigma70-ECF"/>
    <property type="match status" value="1"/>
</dbReference>
<evidence type="ECO:0000256" key="3">
    <source>
        <dbReference type="ARBA" id="ARBA00023082"/>
    </source>
</evidence>
<accession>A0A9D2AE77</accession>
<keyword evidence="3" id="KW-0731">Sigma factor</keyword>
<dbReference type="SUPFAM" id="SSF88659">
    <property type="entry name" value="Sigma3 and sigma4 domains of RNA polymerase sigma factors"/>
    <property type="match status" value="1"/>
</dbReference>
<name>A0A9D2AE77_9FIRM</name>
<evidence type="ECO:0000313" key="8">
    <source>
        <dbReference type="Proteomes" id="UP000824193"/>
    </source>
</evidence>
<dbReference type="Pfam" id="PF04542">
    <property type="entry name" value="Sigma70_r2"/>
    <property type="match status" value="1"/>
</dbReference>
<organism evidence="7 8">
    <name type="scientific">Candidatus Allofournierella pullicola</name>
    <dbReference type="NCBI Taxonomy" id="2838596"/>
    <lineage>
        <taxon>Bacteria</taxon>
        <taxon>Bacillati</taxon>
        <taxon>Bacillota</taxon>
        <taxon>Clostridia</taxon>
        <taxon>Eubacteriales</taxon>
        <taxon>Oscillospiraceae</taxon>
        <taxon>Allofournierella</taxon>
    </lineage>
</organism>
<dbReference type="InterPro" id="IPR039425">
    <property type="entry name" value="RNA_pol_sigma-70-like"/>
</dbReference>
<reference evidence="7" key="2">
    <citation type="submission" date="2021-04" db="EMBL/GenBank/DDBJ databases">
        <authorList>
            <person name="Gilroy R."/>
        </authorList>
    </citation>
    <scope>NUCLEOTIDE SEQUENCE</scope>
    <source>
        <strain evidence="7">2239</strain>
    </source>
</reference>
<dbReference type="Pfam" id="PF08281">
    <property type="entry name" value="Sigma70_r4_2"/>
    <property type="match status" value="1"/>
</dbReference>
<dbReference type="InterPro" id="IPR013324">
    <property type="entry name" value="RNA_pol_sigma_r3/r4-like"/>
</dbReference>
<evidence type="ECO:0000259" key="5">
    <source>
        <dbReference type="Pfam" id="PF04542"/>
    </source>
</evidence>
<protein>
    <submittedName>
        <fullName evidence="7">Sigma-70 family RNA polymerase sigma factor</fullName>
    </submittedName>
</protein>
<evidence type="ECO:0000256" key="1">
    <source>
        <dbReference type="ARBA" id="ARBA00010641"/>
    </source>
</evidence>
<dbReference type="PANTHER" id="PTHR43133:SF60">
    <property type="entry name" value="RNA POLYMERASE SIGMA FACTOR SIGV"/>
    <property type="match status" value="1"/>
</dbReference>
<dbReference type="InterPro" id="IPR007627">
    <property type="entry name" value="RNA_pol_sigma70_r2"/>
</dbReference>
<evidence type="ECO:0000256" key="4">
    <source>
        <dbReference type="ARBA" id="ARBA00023163"/>
    </source>
</evidence>
<evidence type="ECO:0000259" key="6">
    <source>
        <dbReference type="Pfam" id="PF08281"/>
    </source>
</evidence>